<protein>
    <recommendedName>
        <fullName evidence="4">Protein kinase domain-containing protein</fullName>
    </recommendedName>
</protein>
<feature type="region of interest" description="Disordered" evidence="3">
    <location>
        <begin position="454"/>
        <end position="527"/>
    </location>
</feature>
<sequence>MERALTGLARMATSRKSTKDLSAMDKYKEFPADASLYELLDDCGRGVSATVHRAMCKSLGEVVAIKKMNLESLNCDLEEIIHEAQTMKAYNHPNVLPLYTSFVSGQELWMVMPFVSGGSVLHIMKYAHPEGLEEILIATVMRDVLRGLEYVHKQQGIHRDIKAGNILIDKEGHVWLGDFGVAASMERTGSWGHDKQARMTFVGTPCWMAPEVMEQTQGYDSSADIWSFGITLLEMAHGHAPFAKFPPMKVLLMTLQNPPPTLDDKGKKHFSKAMRDVVTRCLQKDPRLRPTATQLLEHKFFKQAKDDKYLAENLMVGLPPLGERVQDIRQGKAATSAQENDKNFVRSQEEYKKGVSSWNFDVAALKAQAATEPDVDDEPALPTITEADENFESTLTGLAATQAAAFVQAQVGLERAPTPGGGAMVDSVSFNALGQALPTNSVFASLQGQQQVLGSSTHSVTPPAPISVPESNSGNVDGGLVMGPDGLPPVSPGNTSPAGLSRESSMQGPLNTTSTTPTGVKQKIKQQGRFQIYEPGLEPPPMSPAGPPLGAASQPLIATTSTNVYAAPAPAPYALETTSSNRSQSFAAPVIDSLNPQARVSEDGSRRGGDGVGEGGGGLGTAASSVFEVNEMSVEPKKKGRFLVMEQAGISKAASSANLSAAASEPINALGASTGSKSRSEAGKDPLGKPPPAPTPGAAVALPPVTAVLPKLQELLDHAAQQQAALAKLVSAVQEAEKGKTPVLLSRTQSTKSLFADVLVGVQAPRPNAGSGGGDAAEAGSTSGGGASAGGDQELRASLDALRARVAELEAENARLKQRNSALEHAVGGGLSALGDQRTSSHTSLVYQDSAANAGLGYRVAESSPSALSPRETRSITPRASDEDRHVC</sequence>
<feature type="compositionally biased region" description="Basic and acidic residues" evidence="3">
    <location>
        <begin position="600"/>
        <end position="609"/>
    </location>
</feature>
<dbReference type="GO" id="GO:0004672">
    <property type="term" value="F:protein kinase activity"/>
    <property type="evidence" value="ECO:0007669"/>
    <property type="project" value="InterPro"/>
</dbReference>
<feature type="domain" description="Protein kinase" evidence="4">
    <location>
        <begin position="37"/>
        <end position="301"/>
    </location>
</feature>
<dbReference type="GO" id="GO:0043539">
    <property type="term" value="F:protein serine/threonine kinase activator activity"/>
    <property type="evidence" value="ECO:0007669"/>
    <property type="project" value="InterPro"/>
</dbReference>
<dbReference type="Gene3D" id="3.30.200.20">
    <property type="entry name" value="Phosphorylase Kinase, domain 1"/>
    <property type="match status" value="1"/>
</dbReference>
<accession>A0A7S0RYN2</accession>
<dbReference type="InterPro" id="IPR000719">
    <property type="entry name" value="Prot_kinase_dom"/>
</dbReference>
<dbReference type="PANTHER" id="PTHR48014:SF21">
    <property type="entry name" value="SERINE_THREONINE-PROTEIN KINASE FRAY2"/>
    <property type="match status" value="1"/>
</dbReference>
<evidence type="ECO:0000256" key="1">
    <source>
        <dbReference type="ARBA" id="ARBA00008874"/>
    </source>
</evidence>
<feature type="compositionally biased region" description="Polar residues" evidence="3">
    <location>
        <begin position="492"/>
        <end position="519"/>
    </location>
</feature>
<evidence type="ECO:0000256" key="3">
    <source>
        <dbReference type="SAM" id="MobiDB-lite"/>
    </source>
</evidence>
<name>A0A7S0RYN2_9CHLO</name>
<feature type="region of interest" description="Disordered" evidence="3">
    <location>
        <begin position="670"/>
        <end position="700"/>
    </location>
</feature>
<feature type="compositionally biased region" description="Basic and acidic residues" evidence="3">
    <location>
        <begin position="678"/>
        <end position="687"/>
    </location>
</feature>
<dbReference type="InterPro" id="IPR047173">
    <property type="entry name" value="STRAD_A/B-like"/>
</dbReference>
<organism evidence="5">
    <name type="scientific">Chlamydomonas leiostraca</name>
    <dbReference type="NCBI Taxonomy" id="1034604"/>
    <lineage>
        <taxon>Eukaryota</taxon>
        <taxon>Viridiplantae</taxon>
        <taxon>Chlorophyta</taxon>
        <taxon>core chlorophytes</taxon>
        <taxon>Chlorophyceae</taxon>
        <taxon>CS clade</taxon>
        <taxon>Chlamydomonadales</taxon>
        <taxon>Chlamydomonadaceae</taxon>
        <taxon>Chlamydomonas</taxon>
    </lineage>
</organism>
<dbReference type="PANTHER" id="PTHR48014">
    <property type="entry name" value="SERINE/THREONINE-PROTEIN KINASE FRAY2"/>
    <property type="match status" value="1"/>
</dbReference>
<dbReference type="SUPFAM" id="SSF56112">
    <property type="entry name" value="Protein kinase-like (PK-like)"/>
    <property type="match status" value="1"/>
</dbReference>
<evidence type="ECO:0000313" key="5">
    <source>
        <dbReference type="EMBL" id="CAD8691521.1"/>
    </source>
</evidence>
<feature type="region of interest" description="Disordered" evidence="3">
    <location>
        <begin position="587"/>
        <end position="619"/>
    </location>
</feature>
<dbReference type="InterPro" id="IPR011009">
    <property type="entry name" value="Kinase-like_dom_sf"/>
</dbReference>
<dbReference type="EMBL" id="HBFB01028079">
    <property type="protein sequence ID" value="CAD8691521.1"/>
    <property type="molecule type" value="Transcribed_RNA"/>
</dbReference>
<dbReference type="PROSITE" id="PS50011">
    <property type="entry name" value="PROTEIN_KINASE_DOM"/>
    <property type="match status" value="1"/>
</dbReference>
<evidence type="ECO:0000256" key="2">
    <source>
        <dbReference type="SAM" id="Coils"/>
    </source>
</evidence>
<feature type="region of interest" description="Disordered" evidence="3">
    <location>
        <begin position="861"/>
        <end position="888"/>
    </location>
</feature>
<feature type="region of interest" description="Disordered" evidence="3">
    <location>
        <begin position="766"/>
        <end position="792"/>
    </location>
</feature>
<gene>
    <name evidence="5" type="ORF">CLEI1391_LOCUS15704</name>
</gene>
<feature type="compositionally biased region" description="Gly residues" evidence="3">
    <location>
        <begin position="610"/>
        <end position="619"/>
    </location>
</feature>
<dbReference type="GO" id="GO:0005524">
    <property type="term" value="F:ATP binding"/>
    <property type="evidence" value="ECO:0007669"/>
    <property type="project" value="InterPro"/>
</dbReference>
<dbReference type="Pfam" id="PF00069">
    <property type="entry name" value="Pkinase"/>
    <property type="match status" value="1"/>
</dbReference>
<evidence type="ECO:0000259" key="4">
    <source>
        <dbReference type="PROSITE" id="PS50011"/>
    </source>
</evidence>
<dbReference type="FunFam" id="1.10.510.10:FF:000947">
    <property type="entry name" value="serine/threonine-protein kinase OSR1"/>
    <property type="match status" value="1"/>
</dbReference>
<feature type="coiled-coil region" evidence="2">
    <location>
        <begin position="792"/>
        <end position="826"/>
    </location>
</feature>
<dbReference type="AlphaFoldDB" id="A0A7S0RYN2"/>
<proteinExistence type="inferred from homology"/>
<reference evidence="5" key="1">
    <citation type="submission" date="2021-01" db="EMBL/GenBank/DDBJ databases">
        <authorList>
            <person name="Corre E."/>
            <person name="Pelletier E."/>
            <person name="Niang G."/>
            <person name="Scheremetjew M."/>
            <person name="Finn R."/>
            <person name="Kale V."/>
            <person name="Holt S."/>
            <person name="Cochrane G."/>
            <person name="Meng A."/>
            <person name="Brown T."/>
            <person name="Cohen L."/>
        </authorList>
    </citation>
    <scope>NUCLEOTIDE SEQUENCE</scope>
    <source>
        <strain evidence="5">SAG 11-49</strain>
    </source>
</reference>
<comment type="similarity">
    <text evidence="1">Belongs to the protein kinase superfamily. STE Ser/Thr protein kinase family. STE20 subfamily.</text>
</comment>
<dbReference type="SMART" id="SM00220">
    <property type="entry name" value="S_TKc"/>
    <property type="match status" value="1"/>
</dbReference>
<dbReference type="Gene3D" id="1.10.510.10">
    <property type="entry name" value="Transferase(Phosphotransferase) domain 1"/>
    <property type="match status" value="1"/>
</dbReference>
<keyword evidence="2" id="KW-0175">Coiled coil</keyword>